<feature type="transmembrane region" description="Helical" evidence="1">
    <location>
        <begin position="188"/>
        <end position="207"/>
    </location>
</feature>
<name>A0AA36CSH9_9BILA</name>
<organism evidence="3 4">
    <name type="scientific">Mesorhabditis spiculigera</name>
    <dbReference type="NCBI Taxonomy" id="96644"/>
    <lineage>
        <taxon>Eukaryota</taxon>
        <taxon>Metazoa</taxon>
        <taxon>Ecdysozoa</taxon>
        <taxon>Nematoda</taxon>
        <taxon>Chromadorea</taxon>
        <taxon>Rhabditida</taxon>
        <taxon>Rhabditina</taxon>
        <taxon>Rhabditomorpha</taxon>
        <taxon>Rhabditoidea</taxon>
        <taxon>Rhabditidae</taxon>
        <taxon>Mesorhabditinae</taxon>
        <taxon>Mesorhabditis</taxon>
    </lineage>
</organism>
<dbReference type="Pfam" id="PF05753">
    <property type="entry name" value="TRAP_beta"/>
    <property type="match status" value="1"/>
</dbReference>
<evidence type="ECO:0000256" key="1">
    <source>
        <dbReference type="SAM" id="Phobius"/>
    </source>
</evidence>
<keyword evidence="4" id="KW-1185">Reference proteome</keyword>
<feature type="chain" id="PRO_5041314166" description="Translocon-associated protein subunit beta" evidence="2">
    <location>
        <begin position="17"/>
        <end position="213"/>
    </location>
</feature>
<keyword evidence="2" id="KW-0732">Signal</keyword>
<keyword evidence="1" id="KW-0812">Transmembrane</keyword>
<comment type="caution">
    <text evidence="3">The sequence shown here is derived from an EMBL/GenBank/DDBJ whole genome shotgun (WGS) entry which is preliminary data.</text>
</comment>
<protein>
    <recommendedName>
        <fullName evidence="5">Translocon-associated protein subunit beta</fullName>
    </recommendedName>
</protein>
<evidence type="ECO:0008006" key="5">
    <source>
        <dbReference type="Google" id="ProtNLM"/>
    </source>
</evidence>
<sequence length="213" mass="24021">MRLLLPLLLILGAAVAIKDGEIVDEYIAKSQQPFLLFERHLASKVLVHGGEASVYYTIQNIGDEDATSVLLLEQWHGEFGNITHGSFQAQWPVIKAGERIFYTTIYSLVDDENLADQLLGFFRVPARLIYKGSDSSHSMQSANTYTDDELGRVISTSTHKAAVRPQPPTSIMNRRTYERAHFANLHGWTIYLTLALVMVIGPSYVHWAKQNRF</sequence>
<reference evidence="3" key="1">
    <citation type="submission" date="2023-06" db="EMBL/GenBank/DDBJ databases">
        <authorList>
            <person name="Delattre M."/>
        </authorList>
    </citation>
    <scope>NUCLEOTIDE SEQUENCE</scope>
    <source>
        <strain evidence="3">AF72</strain>
    </source>
</reference>
<feature type="signal peptide" evidence="2">
    <location>
        <begin position="1"/>
        <end position="16"/>
    </location>
</feature>
<feature type="non-terminal residue" evidence="3">
    <location>
        <position position="1"/>
    </location>
</feature>
<proteinExistence type="predicted"/>
<accession>A0AA36CSH9</accession>
<dbReference type="EMBL" id="CATQJA010002620">
    <property type="protein sequence ID" value="CAJ0573516.1"/>
    <property type="molecule type" value="Genomic_DNA"/>
</dbReference>
<evidence type="ECO:0000313" key="3">
    <source>
        <dbReference type="EMBL" id="CAJ0573516.1"/>
    </source>
</evidence>
<keyword evidence="1" id="KW-0472">Membrane</keyword>
<evidence type="ECO:0000313" key="4">
    <source>
        <dbReference type="Proteomes" id="UP001177023"/>
    </source>
</evidence>
<dbReference type="Proteomes" id="UP001177023">
    <property type="component" value="Unassembled WGS sequence"/>
</dbReference>
<keyword evidence="1" id="KW-1133">Transmembrane helix</keyword>
<evidence type="ECO:0000256" key="2">
    <source>
        <dbReference type="SAM" id="SignalP"/>
    </source>
</evidence>
<dbReference type="AlphaFoldDB" id="A0AA36CSH9"/>
<gene>
    <name evidence="3" type="ORF">MSPICULIGERA_LOCUS11873</name>
</gene>